<name>A0AAD6ZJB7_9AGAR</name>
<feature type="transmembrane region" description="Helical" evidence="1">
    <location>
        <begin position="59"/>
        <end position="79"/>
    </location>
</feature>
<protein>
    <submittedName>
        <fullName evidence="2">Uncharacterized protein</fullName>
    </submittedName>
</protein>
<evidence type="ECO:0000256" key="1">
    <source>
        <dbReference type="SAM" id="Phobius"/>
    </source>
</evidence>
<sequence>MLVSLRARSGSLDPQIYPRLILGLLIPGLVLTAALLALFGYAAWNIVSRRYLDRVSFRLLAYTLVVHLIFGVSLAMNALGGYSDWRCSFLTFATDLSLLFSSCIFFCMALNVPLVVVYNISGQALEKYYVAGTTFFCLICNVPPYASGNLGHVLIPTEVCVFIISLPYRWDVESHSCWYNSADAAVRFRWVVGTQTSWLFIMAGGEVVAFLIIIGYLVTHEFHLLRRSAPTEATYSSEGAGSTILKFRNIILRIGLYPHVSCLLSVTAGGVDLYESRKYKMETPESKLDNELMLVSMASYAARPLIYGLLAATDPSFIRALYALRHPDAETETQFCRPSGCLSTIVEIPPHVISFDDAETLDNDHARPECMLGRESSIIPPRDLEGGKKRQSYFGRGTSGATTRLSVDVGPYHI</sequence>
<dbReference type="EMBL" id="JARIHO010000045">
    <property type="protein sequence ID" value="KAJ7323848.1"/>
    <property type="molecule type" value="Genomic_DNA"/>
</dbReference>
<feature type="transmembrane region" description="Helical" evidence="1">
    <location>
        <begin position="20"/>
        <end position="47"/>
    </location>
</feature>
<feature type="transmembrane region" description="Helical" evidence="1">
    <location>
        <begin position="99"/>
        <end position="121"/>
    </location>
</feature>
<accession>A0AAD6ZJB7</accession>
<comment type="caution">
    <text evidence="2">The sequence shown here is derived from an EMBL/GenBank/DDBJ whole genome shotgun (WGS) entry which is preliminary data.</text>
</comment>
<keyword evidence="1" id="KW-0812">Transmembrane</keyword>
<proteinExistence type="predicted"/>
<dbReference type="Proteomes" id="UP001218218">
    <property type="component" value="Unassembled WGS sequence"/>
</dbReference>
<reference evidence="2" key="1">
    <citation type="submission" date="2023-03" db="EMBL/GenBank/DDBJ databases">
        <title>Massive genome expansion in bonnet fungi (Mycena s.s.) driven by repeated elements and novel gene families across ecological guilds.</title>
        <authorList>
            <consortium name="Lawrence Berkeley National Laboratory"/>
            <person name="Harder C.B."/>
            <person name="Miyauchi S."/>
            <person name="Viragh M."/>
            <person name="Kuo A."/>
            <person name="Thoen E."/>
            <person name="Andreopoulos B."/>
            <person name="Lu D."/>
            <person name="Skrede I."/>
            <person name="Drula E."/>
            <person name="Henrissat B."/>
            <person name="Morin E."/>
            <person name="Kohler A."/>
            <person name="Barry K."/>
            <person name="LaButti K."/>
            <person name="Morin E."/>
            <person name="Salamov A."/>
            <person name="Lipzen A."/>
            <person name="Mereny Z."/>
            <person name="Hegedus B."/>
            <person name="Baldrian P."/>
            <person name="Stursova M."/>
            <person name="Weitz H."/>
            <person name="Taylor A."/>
            <person name="Grigoriev I.V."/>
            <person name="Nagy L.G."/>
            <person name="Martin F."/>
            <person name="Kauserud H."/>
        </authorList>
    </citation>
    <scope>NUCLEOTIDE SEQUENCE</scope>
    <source>
        <strain evidence="2">CBHHK002</strain>
    </source>
</reference>
<feature type="transmembrane region" description="Helical" evidence="1">
    <location>
        <begin position="198"/>
        <end position="218"/>
    </location>
</feature>
<keyword evidence="1" id="KW-1133">Transmembrane helix</keyword>
<gene>
    <name evidence="2" type="ORF">DFH08DRAFT_1085263</name>
</gene>
<organism evidence="2 3">
    <name type="scientific">Mycena albidolilacea</name>
    <dbReference type="NCBI Taxonomy" id="1033008"/>
    <lineage>
        <taxon>Eukaryota</taxon>
        <taxon>Fungi</taxon>
        <taxon>Dikarya</taxon>
        <taxon>Basidiomycota</taxon>
        <taxon>Agaricomycotina</taxon>
        <taxon>Agaricomycetes</taxon>
        <taxon>Agaricomycetidae</taxon>
        <taxon>Agaricales</taxon>
        <taxon>Marasmiineae</taxon>
        <taxon>Mycenaceae</taxon>
        <taxon>Mycena</taxon>
    </lineage>
</organism>
<evidence type="ECO:0000313" key="3">
    <source>
        <dbReference type="Proteomes" id="UP001218218"/>
    </source>
</evidence>
<evidence type="ECO:0000313" key="2">
    <source>
        <dbReference type="EMBL" id="KAJ7323848.1"/>
    </source>
</evidence>
<dbReference type="AlphaFoldDB" id="A0AAD6ZJB7"/>
<keyword evidence="3" id="KW-1185">Reference proteome</keyword>
<keyword evidence="1" id="KW-0472">Membrane</keyword>